<dbReference type="EMBL" id="JACRYL010000008">
    <property type="protein sequence ID" value="MBC6110954.1"/>
    <property type="molecule type" value="Genomic_DNA"/>
</dbReference>
<evidence type="ECO:0000313" key="4">
    <source>
        <dbReference type="Proteomes" id="UP000652755"/>
    </source>
</evidence>
<organism evidence="3 4">
    <name type="scientific">Pedobacter fastidiosus</name>
    <dbReference type="NCBI Taxonomy" id="2765361"/>
    <lineage>
        <taxon>Bacteria</taxon>
        <taxon>Pseudomonadati</taxon>
        <taxon>Bacteroidota</taxon>
        <taxon>Sphingobacteriia</taxon>
        <taxon>Sphingobacteriales</taxon>
        <taxon>Sphingobacteriaceae</taxon>
        <taxon>Pedobacter</taxon>
    </lineage>
</organism>
<dbReference type="PROSITE" id="PS50880">
    <property type="entry name" value="TOPRIM"/>
    <property type="match status" value="1"/>
</dbReference>
<accession>A0ABR7KS75</accession>
<evidence type="ECO:0000256" key="1">
    <source>
        <dbReference type="ARBA" id="ARBA00008791"/>
    </source>
</evidence>
<gene>
    <name evidence="3" type="ORF">H7U22_11015</name>
</gene>
<dbReference type="RefSeq" id="WP_187071418.1">
    <property type="nucleotide sequence ID" value="NZ_JACRYL010000008.1"/>
</dbReference>
<sequence>MKKILIATDFSVAADDAARYAIELAIKLKSDVILINAAPVSTDSPVEVLWPIEDYQTLIKRTDIRLKDLSKTLLESIPVTESSEALPKISIKSDLSSVSDLLRETVQKENIGFAVMGLSGAGNMKRFILGSSSRDVIDSADYPVLLIPKGTAFKPIRKIAFATDLVLNDMDSIQILASFASLLNAELIIVHVIGRNIDKDLTGRIDAFMGELKKRINYERIYFENVYRVKVEDGLDWLKDHGEMDLLVMIHRKHGIMNDFVNGSHAQKMARQTKLPLLVMPEGYLEMLC</sequence>
<comment type="caution">
    <text evidence="3">The sequence shown here is derived from an EMBL/GenBank/DDBJ whole genome shotgun (WGS) entry which is preliminary data.</text>
</comment>
<dbReference type="InterPro" id="IPR006171">
    <property type="entry name" value="TOPRIM_dom"/>
</dbReference>
<dbReference type="Proteomes" id="UP000652755">
    <property type="component" value="Unassembled WGS sequence"/>
</dbReference>
<protein>
    <submittedName>
        <fullName evidence="3">Universal stress protein</fullName>
    </submittedName>
</protein>
<dbReference type="SUPFAM" id="SSF52402">
    <property type="entry name" value="Adenine nucleotide alpha hydrolases-like"/>
    <property type="match status" value="2"/>
</dbReference>
<evidence type="ECO:0000259" key="2">
    <source>
        <dbReference type="PROSITE" id="PS50880"/>
    </source>
</evidence>
<dbReference type="PRINTS" id="PR01438">
    <property type="entry name" value="UNVRSLSTRESS"/>
</dbReference>
<dbReference type="Pfam" id="PF00582">
    <property type="entry name" value="Usp"/>
    <property type="match status" value="1"/>
</dbReference>
<keyword evidence="4" id="KW-1185">Reference proteome</keyword>
<dbReference type="PANTHER" id="PTHR46268:SF6">
    <property type="entry name" value="UNIVERSAL STRESS PROTEIN UP12"/>
    <property type="match status" value="1"/>
</dbReference>
<feature type="domain" description="Toprim" evidence="2">
    <location>
        <begin position="1"/>
        <end position="40"/>
    </location>
</feature>
<dbReference type="InterPro" id="IPR006015">
    <property type="entry name" value="Universal_stress_UspA"/>
</dbReference>
<dbReference type="Gene3D" id="3.40.50.620">
    <property type="entry name" value="HUPs"/>
    <property type="match status" value="2"/>
</dbReference>
<dbReference type="InterPro" id="IPR014729">
    <property type="entry name" value="Rossmann-like_a/b/a_fold"/>
</dbReference>
<reference evidence="3 4" key="1">
    <citation type="submission" date="2020-08" db="EMBL/GenBank/DDBJ databases">
        <authorList>
            <person name="Sun Q."/>
            <person name="Inoue M."/>
        </authorList>
    </citation>
    <scope>NUCLEOTIDE SEQUENCE [LARGE SCALE GENOMIC DNA]</scope>
    <source>
        <strain evidence="3 4">CCM 8938</strain>
    </source>
</reference>
<dbReference type="InterPro" id="IPR006016">
    <property type="entry name" value="UspA"/>
</dbReference>
<name>A0ABR7KS75_9SPHI</name>
<dbReference type="PANTHER" id="PTHR46268">
    <property type="entry name" value="STRESS RESPONSE PROTEIN NHAX"/>
    <property type="match status" value="1"/>
</dbReference>
<dbReference type="CDD" id="cd00293">
    <property type="entry name" value="USP-like"/>
    <property type="match status" value="2"/>
</dbReference>
<evidence type="ECO:0000313" key="3">
    <source>
        <dbReference type="EMBL" id="MBC6110954.1"/>
    </source>
</evidence>
<proteinExistence type="inferred from homology"/>
<comment type="similarity">
    <text evidence="1">Belongs to the universal stress protein A family.</text>
</comment>